<dbReference type="EMBL" id="BKCJ011692419">
    <property type="protein sequence ID" value="GFD47156.1"/>
    <property type="molecule type" value="Genomic_DNA"/>
</dbReference>
<sequence>DNVIDQRLVLLYLHLAWTSPPLEYPLGQEDSKPYFFSDSRAYLDWLIKMPLGF</sequence>
<evidence type="ECO:0000313" key="1">
    <source>
        <dbReference type="EMBL" id="GFD47156.1"/>
    </source>
</evidence>
<gene>
    <name evidence="1" type="ORF">Tci_919125</name>
</gene>
<organism evidence="1">
    <name type="scientific">Tanacetum cinerariifolium</name>
    <name type="common">Dalmatian daisy</name>
    <name type="synonym">Chrysanthemum cinerariifolium</name>
    <dbReference type="NCBI Taxonomy" id="118510"/>
    <lineage>
        <taxon>Eukaryota</taxon>
        <taxon>Viridiplantae</taxon>
        <taxon>Streptophyta</taxon>
        <taxon>Embryophyta</taxon>
        <taxon>Tracheophyta</taxon>
        <taxon>Spermatophyta</taxon>
        <taxon>Magnoliopsida</taxon>
        <taxon>eudicotyledons</taxon>
        <taxon>Gunneridae</taxon>
        <taxon>Pentapetalae</taxon>
        <taxon>asterids</taxon>
        <taxon>campanulids</taxon>
        <taxon>Asterales</taxon>
        <taxon>Asteraceae</taxon>
        <taxon>Asteroideae</taxon>
        <taxon>Anthemideae</taxon>
        <taxon>Anthemidinae</taxon>
        <taxon>Tanacetum</taxon>
    </lineage>
</organism>
<reference evidence="1" key="1">
    <citation type="journal article" date="2019" name="Sci. Rep.">
        <title>Draft genome of Tanacetum cinerariifolium, the natural source of mosquito coil.</title>
        <authorList>
            <person name="Yamashiro T."/>
            <person name="Shiraishi A."/>
            <person name="Satake H."/>
            <person name="Nakayama K."/>
        </authorList>
    </citation>
    <scope>NUCLEOTIDE SEQUENCE</scope>
</reference>
<dbReference type="AlphaFoldDB" id="A0A699WNA4"/>
<comment type="caution">
    <text evidence="1">The sequence shown here is derived from an EMBL/GenBank/DDBJ whole genome shotgun (WGS) entry which is preliminary data.</text>
</comment>
<name>A0A699WNA4_TANCI</name>
<proteinExistence type="predicted"/>
<feature type="non-terminal residue" evidence="1">
    <location>
        <position position="1"/>
    </location>
</feature>
<protein>
    <submittedName>
        <fullName evidence="1">Uncharacterized protein</fullName>
    </submittedName>
</protein>
<accession>A0A699WNA4</accession>